<comment type="caution">
    <text evidence="2">The sequence shown here is derived from an EMBL/GenBank/DDBJ whole genome shotgun (WGS) entry which is preliminary data.</text>
</comment>
<dbReference type="RefSeq" id="WP_182154437.1">
    <property type="nucleotide sequence ID" value="NZ_JACEZU010000007.1"/>
</dbReference>
<dbReference type="Proteomes" id="UP000573499">
    <property type="component" value="Unassembled WGS sequence"/>
</dbReference>
<dbReference type="AlphaFoldDB" id="A0A7W2FBL3"/>
<accession>A0A7W2FBL3</accession>
<gene>
    <name evidence="2" type="ORF">H3H39_16340</name>
</gene>
<feature type="chain" id="PRO_5031166046" description="Transmembrane protein" evidence="1">
    <location>
        <begin position="21"/>
        <end position="181"/>
    </location>
</feature>
<keyword evidence="1" id="KW-0732">Signal</keyword>
<keyword evidence="3" id="KW-1185">Reference proteome</keyword>
<protein>
    <recommendedName>
        <fullName evidence="4">Transmembrane protein</fullName>
    </recommendedName>
</protein>
<evidence type="ECO:0000313" key="3">
    <source>
        <dbReference type="Proteomes" id="UP000573499"/>
    </source>
</evidence>
<evidence type="ECO:0008006" key="4">
    <source>
        <dbReference type="Google" id="ProtNLM"/>
    </source>
</evidence>
<dbReference type="EMBL" id="JACEZU010000007">
    <property type="protein sequence ID" value="MBA5688617.1"/>
    <property type="molecule type" value="Genomic_DNA"/>
</dbReference>
<feature type="signal peptide" evidence="1">
    <location>
        <begin position="1"/>
        <end position="20"/>
    </location>
</feature>
<evidence type="ECO:0000313" key="2">
    <source>
        <dbReference type="EMBL" id="MBA5688617.1"/>
    </source>
</evidence>
<proteinExistence type="predicted"/>
<dbReference type="PROSITE" id="PS51257">
    <property type="entry name" value="PROKAR_LIPOPROTEIN"/>
    <property type="match status" value="1"/>
</dbReference>
<reference evidence="2 3" key="1">
    <citation type="submission" date="2020-07" db="EMBL/GenBank/DDBJ databases">
        <title>Novel species isolated from subtropical streams in China.</title>
        <authorList>
            <person name="Lu H."/>
        </authorList>
    </citation>
    <scope>NUCLEOTIDE SEQUENCE [LARGE SCALE GENOMIC DNA]</scope>
    <source>
        <strain evidence="2 3">LX47W</strain>
    </source>
</reference>
<organism evidence="2 3">
    <name type="scientific">Rugamonas apoptosis</name>
    <dbReference type="NCBI Taxonomy" id="2758570"/>
    <lineage>
        <taxon>Bacteria</taxon>
        <taxon>Pseudomonadati</taxon>
        <taxon>Pseudomonadota</taxon>
        <taxon>Betaproteobacteria</taxon>
        <taxon>Burkholderiales</taxon>
        <taxon>Oxalobacteraceae</taxon>
        <taxon>Telluria group</taxon>
        <taxon>Rugamonas</taxon>
    </lineage>
</organism>
<evidence type="ECO:0000256" key="1">
    <source>
        <dbReference type="SAM" id="SignalP"/>
    </source>
</evidence>
<name>A0A7W2FBL3_9BURK</name>
<sequence>MRKFSLPLLLTTLLAAGVLAACSPKYDWRDYRSADAPYAVLFPGKPASQTRTINLDGQEVSMTMTAAEVDGVSFAVGSAKLADATKAQAALAAMKTALVNNIGAAIVSDKTTATSSGTGSQGGQQTLVEVEAKGAHNGEATLLIGHFIAKDSRIYQVIIMGAEKHVVRDTVDTFMSSFKLN</sequence>